<name>A0A162Y2N3_9FLAO</name>
<gene>
    <name evidence="1" type="ORF">AWE51_15075</name>
</gene>
<keyword evidence="2" id="KW-1185">Reference proteome</keyword>
<organism evidence="1 2">
    <name type="scientific">Aquimarina aggregata</name>
    <dbReference type="NCBI Taxonomy" id="1642818"/>
    <lineage>
        <taxon>Bacteria</taxon>
        <taxon>Pseudomonadati</taxon>
        <taxon>Bacteroidota</taxon>
        <taxon>Flavobacteriia</taxon>
        <taxon>Flavobacteriales</taxon>
        <taxon>Flavobacteriaceae</taxon>
        <taxon>Aquimarina</taxon>
    </lineage>
</organism>
<evidence type="ECO:0000313" key="2">
    <source>
        <dbReference type="Proteomes" id="UP000076715"/>
    </source>
</evidence>
<proteinExistence type="predicted"/>
<evidence type="ECO:0000313" key="1">
    <source>
        <dbReference type="EMBL" id="KZS38901.1"/>
    </source>
</evidence>
<dbReference type="Proteomes" id="UP000076715">
    <property type="component" value="Unassembled WGS sequence"/>
</dbReference>
<protein>
    <recommendedName>
        <fullName evidence="3">Type VI secretion protein</fullName>
    </recommendedName>
</protein>
<dbReference type="EMBL" id="LQRT01000046">
    <property type="protein sequence ID" value="KZS38901.1"/>
    <property type="molecule type" value="Genomic_DNA"/>
</dbReference>
<dbReference type="RefSeq" id="WP_066318818.1">
    <property type="nucleotide sequence ID" value="NZ_CANLSS010000030.1"/>
</dbReference>
<sequence length="150" mass="16446">MASNNVGIGGNVLDNDASEALNEIPQNRTLVAGKLTPNTPIKPEAIEGLRTVDEVFDHFSPELNLQFEDKEGGSVNETIQFDNLGSFGKKGITQKSDFLKGLEIESEQYKKIIKQLKTNKVLKQALQDKDAKESLVTTLEMLIAELSAAK</sequence>
<dbReference type="STRING" id="1642818.AWE51_15075"/>
<accession>A0A162Y2N3</accession>
<reference evidence="1 2" key="1">
    <citation type="submission" date="2016-01" db="EMBL/GenBank/DDBJ databases">
        <title>The draft genome sequence of Aquimarina sp. RZW4-3-2.</title>
        <authorList>
            <person name="Wang Y."/>
        </authorList>
    </citation>
    <scope>NUCLEOTIDE SEQUENCE [LARGE SCALE GENOMIC DNA]</scope>
    <source>
        <strain evidence="1 2">RZW4-3-2</strain>
    </source>
</reference>
<evidence type="ECO:0008006" key="3">
    <source>
        <dbReference type="Google" id="ProtNLM"/>
    </source>
</evidence>
<dbReference type="AlphaFoldDB" id="A0A162Y2N3"/>
<comment type="caution">
    <text evidence="1">The sequence shown here is derived from an EMBL/GenBank/DDBJ whole genome shotgun (WGS) entry which is preliminary data.</text>
</comment>
<dbReference type="OrthoDB" id="761425at2"/>